<name>A0A9W5RCN4_9ACTO</name>
<dbReference type="InterPro" id="IPR047817">
    <property type="entry name" value="ABC2_TM_bact-type"/>
</dbReference>
<keyword evidence="6" id="KW-0813">Transport</keyword>
<evidence type="ECO:0000256" key="4">
    <source>
        <dbReference type="ARBA" id="ARBA00023136"/>
    </source>
</evidence>
<evidence type="ECO:0000313" key="9">
    <source>
        <dbReference type="Proteomes" id="UP000014387"/>
    </source>
</evidence>
<evidence type="ECO:0000256" key="1">
    <source>
        <dbReference type="ARBA" id="ARBA00004141"/>
    </source>
</evidence>
<evidence type="ECO:0000256" key="3">
    <source>
        <dbReference type="ARBA" id="ARBA00022989"/>
    </source>
</evidence>
<dbReference type="PROSITE" id="PS51012">
    <property type="entry name" value="ABC_TM2"/>
    <property type="match status" value="1"/>
</dbReference>
<comment type="similarity">
    <text evidence="6">Belongs to the ABC-2 integral membrane protein family.</text>
</comment>
<feature type="transmembrane region" description="Helical" evidence="6">
    <location>
        <begin position="218"/>
        <end position="236"/>
    </location>
</feature>
<dbReference type="EMBL" id="AGWN01000005">
    <property type="protein sequence ID" value="EPD29321.1"/>
    <property type="molecule type" value="Genomic_DNA"/>
</dbReference>
<keyword evidence="4 6" id="KW-0472">Membrane</keyword>
<feature type="transmembrane region" description="Helical" evidence="6">
    <location>
        <begin position="53"/>
        <end position="76"/>
    </location>
</feature>
<evidence type="ECO:0000256" key="5">
    <source>
        <dbReference type="ARBA" id="ARBA00023251"/>
    </source>
</evidence>
<dbReference type="RefSeq" id="WP_016444954.1">
    <property type="nucleotide sequence ID" value="NZ_KE150268.1"/>
</dbReference>
<feature type="domain" description="ABC transmembrane type-2" evidence="7">
    <location>
        <begin position="20"/>
        <end position="243"/>
    </location>
</feature>
<keyword evidence="2 6" id="KW-0812">Transmembrane</keyword>
<evidence type="ECO:0000256" key="6">
    <source>
        <dbReference type="RuleBase" id="RU361157"/>
    </source>
</evidence>
<dbReference type="OrthoDB" id="63188at2"/>
<protein>
    <recommendedName>
        <fullName evidence="6">Transport permease protein</fullName>
    </recommendedName>
</protein>
<evidence type="ECO:0000256" key="2">
    <source>
        <dbReference type="ARBA" id="ARBA00022692"/>
    </source>
</evidence>
<dbReference type="InterPro" id="IPR000412">
    <property type="entry name" value="ABC_2_transport"/>
</dbReference>
<keyword evidence="5" id="KW-0046">Antibiotic resistance</keyword>
<dbReference type="AlphaFoldDB" id="A0A9W5RCN4"/>
<evidence type="ECO:0000313" key="8">
    <source>
        <dbReference type="EMBL" id="EPD29321.1"/>
    </source>
</evidence>
<feature type="transmembrane region" description="Helical" evidence="6">
    <location>
        <begin position="130"/>
        <end position="154"/>
    </location>
</feature>
<dbReference type="Pfam" id="PF01061">
    <property type="entry name" value="ABC2_membrane"/>
    <property type="match status" value="1"/>
</dbReference>
<dbReference type="PANTHER" id="PTHR43229:SF2">
    <property type="entry name" value="NODULATION PROTEIN J"/>
    <property type="match status" value="1"/>
</dbReference>
<feature type="transmembrane region" description="Helical" evidence="6">
    <location>
        <begin position="21"/>
        <end position="41"/>
    </location>
</feature>
<dbReference type="GO" id="GO:0046677">
    <property type="term" value="P:response to antibiotic"/>
    <property type="evidence" value="ECO:0007669"/>
    <property type="project" value="UniProtKB-KW"/>
</dbReference>
<gene>
    <name evidence="8" type="ORF">HMPREF9238_01633</name>
</gene>
<dbReference type="PANTHER" id="PTHR43229">
    <property type="entry name" value="NODULATION PROTEIN J"/>
    <property type="match status" value="1"/>
</dbReference>
<dbReference type="PIRSF" id="PIRSF006648">
    <property type="entry name" value="DrrB"/>
    <property type="match status" value="1"/>
</dbReference>
<dbReference type="Proteomes" id="UP000014387">
    <property type="component" value="Unassembled WGS sequence"/>
</dbReference>
<dbReference type="GO" id="GO:0140359">
    <property type="term" value="F:ABC-type transporter activity"/>
    <property type="evidence" value="ECO:0007669"/>
    <property type="project" value="InterPro"/>
</dbReference>
<feature type="transmembrane region" description="Helical" evidence="6">
    <location>
        <begin position="97"/>
        <end position="124"/>
    </location>
</feature>
<reference evidence="8 9" key="1">
    <citation type="submission" date="2013-05" db="EMBL/GenBank/DDBJ databases">
        <title>The Genome Sequence of Actinomyces europaeus ACS-120-V-COL10B.</title>
        <authorList>
            <consortium name="The Broad Institute Genomics Platform"/>
            <person name="Earl A."/>
            <person name="Ward D."/>
            <person name="Feldgarden M."/>
            <person name="Gevers D."/>
            <person name="Saerens B."/>
            <person name="Vaneechoutte M."/>
            <person name="Walker B."/>
            <person name="Young S."/>
            <person name="Zeng Q."/>
            <person name="Gargeya S."/>
            <person name="Fitzgerald M."/>
            <person name="Haas B."/>
            <person name="Abouelleil A."/>
            <person name="Allen A.W."/>
            <person name="Alvarado L."/>
            <person name="Arachchi H.M."/>
            <person name="Berlin A.M."/>
            <person name="Chapman S.B."/>
            <person name="Gainer-Dewar J."/>
            <person name="Goldberg J."/>
            <person name="Griggs A."/>
            <person name="Gujja S."/>
            <person name="Hansen M."/>
            <person name="Howarth C."/>
            <person name="Imamovic A."/>
            <person name="Ireland A."/>
            <person name="Larimer J."/>
            <person name="McCowan C."/>
            <person name="Murphy C."/>
            <person name="Pearson M."/>
            <person name="Poon T.W."/>
            <person name="Priest M."/>
            <person name="Roberts A."/>
            <person name="Saif S."/>
            <person name="Shea T."/>
            <person name="Sisk P."/>
            <person name="Sykes S."/>
            <person name="Wortman J."/>
            <person name="Nusbaum C."/>
            <person name="Birren B."/>
        </authorList>
    </citation>
    <scope>NUCLEOTIDE SEQUENCE [LARGE SCALE GENOMIC DNA]</scope>
    <source>
        <strain evidence="8 9">ACS-120-V-Col10b</strain>
    </source>
</reference>
<dbReference type="GO" id="GO:0043190">
    <property type="term" value="C:ATP-binding cassette (ABC) transporter complex"/>
    <property type="evidence" value="ECO:0007669"/>
    <property type="project" value="InterPro"/>
</dbReference>
<keyword evidence="9" id="KW-1185">Reference proteome</keyword>
<dbReference type="InterPro" id="IPR013525">
    <property type="entry name" value="ABC2_TM"/>
</dbReference>
<sequence length="243" mass="26121">MSTYKSLSRTMLKYDVRDWSTLFFTFAFPAGLLIVLALTLKDSVPNVDPTGDISANMMAFGAAFVGIYAGATHLALWRENGMFNVLRNFPLSSNTVLAAQASAGTLLLLGQIVLLFIIALILGVSPAATAIIAIVPSILGYLLFFFVGVLLGIVVPSMAGVSMAATILIIPLGMIGGAMMPLEMMPDWVQTIAPYTPIYHMREAISMTLINVGTWKDFGIGLAYLLALGALFGLLAQRFMKFK</sequence>
<accession>A0A9W5RCN4</accession>
<keyword evidence="3 6" id="KW-1133">Transmembrane helix</keyword>
<proteinExistence type="inferred from homology"/>
<comment type="subcellular location">
    <subcellularLocation>
        <location evidence="6">Cell membrane</location>
        <topology evidence="6">Multi-pass membrane protein</topology>
    </subcellularLocation>
    <subcellularLocation>
        <location evidence="1">Membrane</location>
        <topology evidence="1">Multi-pass membrane protein</topology>
    </subcellularLocation>
</comment>
<comment type="caution">
    <text evidence="8">The sequence shown here is derived from an EMBL/GenBank/DDBJ whole genome shotgun (WGS) entry which is preliminary data.</text>
</comment>
<organism evidence="8 9">
    <name type="scientific">Gleimia europaea ACS-120-V-Col10b</name>
    <dbReference type="NCBI Taxonomy" id="883069"/>
    <lineage>
        <taxon>Bacteria</taxon>
        <taxon>Bacillati</taxon>
        <taxon>Actinomycetota</taxon>
        <taxon>Actinomycetes</taxon>
        <taxon>Actinomycetales</taxon>
        <taxon>Actinomycetaceae</taxon>
        <taxon>Gleimia</taxon>
    </lineage>
</organism>
<evidence type="ECO:0000259" key="7">
    <source>
        <dbReference type="PROSITE" id="PS51012"/>
    </source>
</evidence>
<keyword evidence="6" id="KW-1003">Cell membrane</keyword>
<feature type="transmembrane region" description="Helical" evidence="6">
    <location>
        <begin position="161"/>
        <end position="180"/>
    </location>
</feature>
<dbReference type="InterPro" id="IPR051784">
    <property type="entry name" value="Nod_factor_ABC_transporter"/>
</dbReference>